<dbReference type="InterPro" id="IPR003514">
    <property type="entry name" value="Microviridae_protein_F"/>
</dbReference>
<evidence type="ECO:0000256" key="5">
    <source>
        <dbReference type="ARBA" id="ARBA00022844"/>
    </source>
</evidence>
<keyword evidence="5" id="KW-0946">Virion</keyword>
<comment type="subcellular location">
    <subcellularLocation>
        <location evidence="1">Virion</location>
    </subcellularLocation>
</comment>
<evidence type="ECO:0000256" key="1">
    <source>
        <dbReference type="ARBA" id="ARBA00004328"/>
    </source>
</evidence>
<dbReference type="InterPro" id="IPR037002">
    <property type="entry name" value="Microviridae_protein_F_sf"/>
</dbReference>
<organism evidence="6">
    <name type="scientific">Sigmofec virus UA08Rod_5625</name>
    <dbReference type="NCBI Taxonomy" id="2929432"/>
    <lineage>
        <taxon>Viruses</taxon>
        <taxon>Monodnaviria</taxon>
        <taxon>Sangervirae</taxon>
        <taxon>Phixviricota</taxon>
        <taxon>Malgrandaviricetes</taxon>
        <taxon>Petitvirales</taxon>
        <taxon>Microviridae</taxon>
    </lineage>
</organism>
<name>A0A976R7Z8_9VIRU</name>
<protein>
    <submittedName>
        <fullName evidence="6">Major capsid protein</fullName>
    </submittedName>
</protein>
<evidence type="ECO:0000256" key="4">
    <source>
        <dbReference type="ARBA" id="ARBA00022561"/>
    </source>
</evidence>
<dbReference type="GO" id="GO:0039615">
    <property type="term" value="C:T=1 icosahedral viral capsid"/>
    <property type="evidence" value="ECO:0007669"/>
    <property type="project" value="UniProtKB-KW"/>
</dbReference>
<dbReference type="SUPFAM" id="SSF88645">
    <property type="entry name" value="ssDNA viruses"/>
    <property type="match status" value="1"/>
</dbReference>
<accession>A0A976R7Z8</accession>
<dbReference type="Pfam" id="PF02305">
    <property type="entry name" value="Phage_F"/>
    <property type="match status" value="2"/>
</dbReference>
<evidence type="ECO:0000313" key="6">
    <source>
        <dbReference type="EMBL" id="UPW41070.1"/>
    </source>
</evidence>
<keyword evidence="3" id="KW-1140">T=1 icosahedral capsid protein</keyword>
<comment type="similarity">
    <text evidence="2">Belongs to the microviridae F protein family.</text>
</comment>
<proteinExistence type="inferred from homology"/>
<evidence type="ECO:0000256" key="3">
    <source>
        <dbReference type="ARBA" id="ARBA00022431"/>
    </source>
</evidence>
<dbReference type="GO" id="GO:0005198">
    <property type="term" value="F:structural molecule activity"/>
    <property type="evidence" value="ECO:0007669"/>
    <property type="project" value="InterPro"/>
</dbReference>
<reference evidence="6" key="1">
    <citation type="submission" date="2022-02" db="EMBL/GenBank/DDBJ databases">
        <title>Towards deciphering the DNA virus diversity associated with rodent species in the families Cricetidae and Heteromyidae.</title>
        <authorList>
            <person name="Lund M."/>
            <person name="Larsen B.B."/>
            <person name="Gryseels S."/>
            <person name="Kraberger S."/>
            <person name="Rowsey D.M."/>
            <person name="Steger L."/>
            <person name="Yule K.M."/>
            <person name="Upham N.S."/>
            <person name="Worobey M."/>
            <person name="Van Doorslaer K."/>
            <person name="Varsani A."/>
        </authorList>
    </citation>
    <scope>NUCLEOTIDE SEQUENCE</scope>
    <source>
        <strain evidence="6">UA08Rod_5625</strain>
    </source>
</reference>
<dbReference type="InterPro" id="IPR016184">
    <property type="entry name" value="Capsid/spike_ssDNA_virus"/>
</dbReference>
<sequence length="612" mass="69628">MRPVSGRGSFFQEVQGYNPGRSVFDLSYERHLTCKYGLLYPVWIQEALPGDYLEYSVDALIRMQPTISPVMGKITAVAHSFFIPKRLTMYNFERYITRGKDGNTVVEHPTWPQIQSQTGQFTTGNWTYSYVNQVDPKAALLEPLLGYIPTTSALDVDTLWDHLGLPIRVDRQVACPVVDDTLRRSYYLVWNDYYRDENLISAIYNINGDGEDVEYEVFEELPHAACYPVMDTQNNEITIFVMNWLMPRAWRKDYFTSALPFAQRGTAPAIPLSGTASAVWSRDNFKDASTPTSGARNIEFFGSPSSPVGPKGIVGLAGDLYPAETAAMQQWFNNNRVDLTNLGTFTIPDFYLAYSTQKWMEYQARGGARYIETLQSQWGVSPSDARLQRPEYIGGCKIPVVVSEVVQTSGDVGGTPQGNMAGHGMAVGGEYIGSYKAEEYGWFMTLLSFEVSTGYQQGIPREYSRLNAFEEVWPIFANLSEQGIKEREIFVPRTTTQAVDYKPTRIFGFQGRYNECRVRQNEVTGQMRVYDPSDYIDGYVERPTVPVPASLSYWNFARYFSARPLLNWHFMIQQPRLDNQKVLDEPPFIVQWANMVRMVRRLPYTAIPGLRG</sequence>
<dbReference type="Gene3D" id="2.60.169.10">
    <property type="entry name" value="Microviridae F protein"/>
    <property type="match status" value="2"/>
</dbReference>
<evidence type="ECO:0000256" key="2">
    <source>
        <dbReference type="ARBA" id="ARBA00009963"/>
    </source>
</evidence>
<keyword evidence="4" id="KW-0167">Capsid protein</keyword>
<dbReference type="EMBL" id="OM869539">
    <property type="protein sequence ID" value="UPW41070.1"/>
    <property type="molecule type" value="Genomic_DNA"/>
</dbReference>